<evidence type="ECO:0000256" key="1">
    <source>
        <dbReference type="SAM" id="Phobius"/>
    </source>
</evidence>
<keyword evidence="1" id="KW-0812">Transmembrane</keyword>
<keyword evidence="3" id="KW-1185">Reference proteome</keyword>
<dbReference type="RefSeq" id="WP_244804819.1">
    <property type="nucleotide sequence ID" value="NZ_JALIEA010000016.1"/>
</dbReference>
<sequence length="92" mass="9529">MYSTASGPRPWQSGNPLWFIVPAVASVVVLLAGHPGWALLLYIASLAAAVVAHPETPYRRTAVVVLIAVPVFAVLVALLFLTAVSVGPATPA</sequence>
<evidence type="ECO:0000313" key="2">
    <source>
        <dbReference type="EMBL" id="MCJ7859093.1"/>
    </source>
</evidence>
<gene>
    <name evidence="2" type="ORF">MUN33_10280</name>
</gene>
<evidence type="ECO:0000313" key="3">
    <source>
        <dbReference type="Proteomes" id="UP001139207"/>
    </source>
</evidence>
<dbReference type="Proteomes" id="UP001139207">
    <property type="component" value="Unassembled WGS sequence"/>
</dbReference>
<dbReference type="AlphaFoldDB" id="A0A9X2AZR8"/>
<accession>A0A9X2AZR8</accession>
<keyword evidence="1" id="KW-1133">Transmembrane helix</keyword>
<keyword evidence="1" id="KW-0472">Membrane</keyword>
<reference evidence="2" key="1">
    <citation type="submission" date="2022-04" db="EMBL/GenBank/DDBJ databases">
        <title>Corynebacterium kalidii LD5P10.</title>
        <authorList>
            <person name="Sun J.Q."/>
        </authorList>
    </citation>
    <scope>NUCLEOTIDE SEQUENCE</scope>
    <source>
        <strain evidence="2">LD5P10</strain>
    </source>
</reference>
<name>A0A9X2AZR8_9CORY</name>
<protein>
    <submittedName>
        <fullName evidence="2">Uncharacterized protein</fullName>
    </submittedName>
</protein>
<organism evidence="2 3">
    <name type="scientific">Corynebacterium kalidii</name>
    <dbReference type="NCBI Taxonomy" id="2931982"/>
    <lineage>
        <taxon>Bacteria</taxon>
        <taxon>Bacillati</taxon>
        <taxon>Actinomycetota</taxon>
        <taxon>Actinomycetes</taxon>
        <taxon>Mycobacteriales</taxon>
        <taxon>Corynebacteriaceae</taxon>
        <taxon>Corynebacterium</taxon>
    </lineage>
</organism>
<comment type="caution">
    <text evidence="2">The sequence shown here is derived from an EMBL/GenBank/DDBJ whole genome shotgun (WGS) entry which is preliminary data.</text>
</comment>
<feature type="transmembrane region" description="Helical" evidence="1">
    <location>
        <begin position="20"/>
        <end position="51"/>
    </location>
</feature>
<dbReference type="EMBL" id="JALIEA010000016">
    <property type="protein sequence ID" value="MCJ7859093.1"/>
    <property type="molecule type" value="Genomic_DNA"/>
</dbReference>
<feature type="transmembrane region" description="Helical" evidence="1">
    <location>
        <begin position="63"/>
        <end position="86"/>
    </location>
</feature>
<proteinExistence type="predicted"/>